<sequence length="108" mass="12276">MRYVPSIPSTTASPTTRQVKGLSAAQAVKPVFPREQPVLPHVEPHTAHQEPVPPVEQQQHSRLAFEDRRKACRRVSHLPVLVELRSGIDRRRHNLREGDITEHIDETA</sequence>
<evidence type="ECO:0000256" key="1">
    <source>
        <dbReference type="SAM" id="MobiDB-lite"/>
    </source>
</evidence>
<organism evidence="2">
    <name type="scientific">mine drainage metagenome</name>
    <dbReference type="NCBI Taxonomy" id="410659"/>
    <lineage>
        <taxon>unclassified sequences</taxon>
        <taxon>metagenomes</taxon>
        <taxon>ecological metagenomes</taxon>
    </lineage>
</organism>
<dbReference type="AlphaFoldDB" id="A0A1J5S3Q4"/>
<evidence type="ECO:0000313" key="2">
    <source>
        <dbReference type="EMBL" id="OIQ96379.1"/>
    </source>
</evidence>
<feature type="compositionally biased region" description="Low complexity" evidence="1">
    <location>
        <begin position="1"/>
        <end position="16"/>
    </location>
</feature>
<gene>
    <name evidence="2" type="ORF">GALL_216580</name>
</gene>
<reference evidence="2" key="1">
    <citation type="submission" date="2016-10" db="EMBL/GenBank/DDBJ databases">
        <title>Sequence of Gallionella enrichment culture.</title>
        <authorList>
            <person name="Poehlein A."/>
            <person name="Muehling M."/>
            <person name="Daniel R."/>
        </authorList>
    </citation>
    <scope>NUCLEOTIDE SEQUENCE</scope>
</reference>
<accession>A0A1J5S3Q4</accession>
<feature type="region of interest" description="Disordered" evidence="1">
    <location>
        <begin position="1"/>
        <end position="25"/>
    </location>
</feature>
<feature type="region of interest" description="Disordered" evidence="1">
    <location>
        <begin position="42"/>
        <end position="63"/>
    </location>
</feature>
<protein>
    <submittedName>
        <fullName evidence="2">Uncharacterized protein</fullName>
    </submittedName>
</protein>
<name>A0A1J5S3Q4_9ZZZZ</name>
<dbReference type="EMBL" id="MLJW01000150">
    <property type="protein sequence ID" value="OIQ96379.1"/>
    <property type="molecule type" value="Genomic_DNA"/>
</dbReference>
<comment type="caution">
    <text evidence="2">The sequence shown here is derived from an EMBL/GenBank/DDBJ whole genome shotgun (WGS) entry which is preliminary data.</text>
</comment>
<proteinExistence type="predicted"/>